<comment type="caution">
    <text evidence="1">The sequence shown here is derived from an EMBL/GenBank/DDBJ whole genome shotgun (WGS) entry which is preliminary data.</text>
</comment>
<organism evidence="1 2">
    <name type="scientific">Ilyodon furcidens</name>
    <name type="common">goldbreast splitfin</name>
    <dbReference type="NCBI Taxonomy" id="33524"/>
    <lineage>
        <taxon>Eukaryota</taxon>
        <taxon>Metazoa</taxon>
        <taxon>Chordata</taxon>
        <taxon>Craniata</taxon>
        <taxon>Vertebrata</taxon>
        <taxon>Euteleostomi</taxon>
        <taxon>Actinopterygii</taxon>
        <taxon>Neopterygii</taxon>
        <taxon>Teleostei</taxon>
        <taxon>Neoteleostei</taxon>
        <taxon>Acanthomorphata</taxon>
        <taxon>Ovalentaria</taxon>
        <taxon>Atherinomorphae</taxon>
        <taxon>Cyprinodontiformes</taxon>
        <taxon>Goodeidae</taxon>
        <taxon>Ilyodon</taxon>
    </lineage>
</organism>
<protein>
    <submittedName>
        <fullName evidence="1">Uncharacterized protein</fullName>
    </submittedName>
</protein>
<dbReference type="EMBL" id="JAHRIQ010052905">
    <property type="protein sequence ID" value="MEQ2238629.1"/>
    <property type="molecule type" value="Genomic_DNA"/>
</dbReference>
<sequence>MQCFRDQHVEQNLQNPSSFSLRNLVYLQSGEIFSHTFVVKLEIFCPSLPSLPPIDDAVAMVPPTAAHKHDAVILEQIKQEEKLQQLSGASFSLGLSASSTSFTAL</sequence>
<keyword evidence="2" id="KW-1185">Reference proteome</keyword>
<evidence type="ECO:0000313" key="2">
    <source>
        <dbReference type="Proteomes" id="UP001482620"/>
    </source>
</evidence>
<proteinExistence type="predicted"/>
<gene>
    <name evidence="1" type="ORF">ILYODFUR_035111</name>
</gene>
<accession>A0ABV0U0Z2</accession>
<name>A0ABV0U0Z2_9TELE</name>
<reference evidence="1 2" key="1">
    <citation type="submission" date="2021-06" db="EMBL/GenBank/DDBJ databases">
        <authorList>
            <person name="Palmer J.M."/>
        </authorList>
    </citation>
    <scope>NUCLEOTIDE SEQUENCE [LARGE SCALE GENOMIC DNA]</scope>
    <source>
        <strain evidence="2">if_2019</strain>
        <tissue evidence="1">Muscle</tissue>
    </source>
</reference>
<dbReference type="Proteomes" id="UP001482620">
    <property type="component" value="Unassembled WGS sequence"/>
</dbReference>
<evidence type="ECO:0000313" key="1">
    <source>
        <dbReference type="EMBL" id="MEQ2238629.1"/>
    </source>
</evidence>